<reference evidence="2 3" key="1">
    <citation type="submission" date="2023-01" db="EMBL/GenBank/DDBJ databases">
        <title>Analysis of 21 Apiospora genomes using comparative genomics revels a genus with tremendous synthesis potential of carbohydrate active enzymes and secondary metabolites.</title>
        <authorList>
            <person name="Sorensen T."/>
        </authorList>
    </citation>
    <scope>NUCLEOTIDE SEQUENCE [LARGE SCALE GENOMIC DNA]</scope>
    <source>
        <strain evidence="2 3">CBS 135458</strain>
    </source>
</reference>
<proteinExistence type="predicted"/>
<evidence type="ECO:0000313" key="3">
    <source>
        <dbReference type="Proteomes" id="UP001480595"/>
    </source>
</evidence>
<evidence type="ECO:0008006" key="4">
    <source>
        <dbReference type="Google" id="ProtNLM"/>
    </source>
</evidence>
<sequence>MSSSNAPGPGSGQDNPPGGQMAEEDYHHPTGGPEKLYHLRLFAECEICQDNKLDTGKSASGLPLEGTEAASIHEYNKRMRAHTFERTDLLPCGHLLGYDRWQQQLFNRDKCPKCRRDVRCAKCYQPLAMPCVKREGLEVTDLRGDAPQPASPDAAGNPKPAAVRDVKLGVATRESARK</sequence>
<feature type="region of interest" description="Disordered" evidence="1">
    <location>
        <begin position="1"/>
        <end position="30"/>
    </location>
</feature>
<feature type="region of interest" description="Disordered" evidence="1">
    <location>
        <begin position="142"/>
        <end position="178"/>
    </location>
</feature>
<dbReference type="RefSeq" id="XP_066720617.1">
    <property type="nucleotide sequence ID" value="XM_066852476.1"/>
</dbReference>
<dbReference type="Gene3D" id="3.30.40.10">
    <property type="entry name" value="Zinc/RING finger domain, C3HC4 (zinc finger)"/>
    <property type="match status" value="1"/>
</dbReference>
<organism evidence="2 3">
    <name type="scientific">Apiospora phragmitis</name>
    <dbReference type="NCBI Taxonomy" id="2905665"/>
    <lineage>
        <taxon>Eukaryota</taxon>
        <taxon>Fungi</taxon>
        <taxon>Dikarya</taxon>
        <taxon>Ascomycota</taxon>
        <taxon>Pezizomycotina</taxon>
        <taxon>Sordariomycetes</taxon>
        <taxon>Xylariomycetidae</taxon>
        <taxon>Amphisphaeriales</taxon>
        <taxon>Apiosporaceae</taxon>
        <taxon>Apiospora</taxon>
    </lineage>
</organism>
<dbReference type="InterPro" id="IPR013083">
    <property type="entry name" value="Znf_RING/FYVE/PHD"/>
</dbReference>
<name>A0ABR1WSG8_9PEZI</name>
<comment type="caution">
    <text evidence="2">The sequence shown here is derived from an EMBL/GenBank/DDBJ whole genome shotgun (WGS) entry which is preliminary data.</text>
</comment>
<accession>A0ABR1WSG8</accession>
<evidence type="ECO:0000256" key="1">
    <source>
        <dbReference type="SAM" id="MobiDB-lite"/>
    </source>
</evidence>
<protein>
    <recommendedName>
        <fullName evidence="4">RING-type domain-containing protein</fullName>
    </recommendedName>
</protein>
<dbReference type="GeneID" id="92085539"/>
<evidence type="ECO:0000313" key="2">
    <source>
        <dbReference type="EMBL" id="KAK8086093.1"/>
    </source>
</evidence>
<dbReference type="EMBL" id="JAQQWL010000002">
    <property type="protein sequence ID" value="KAK8086093.1"/>
    <property type="molecule type" value="Genomic_DNA"/>
</dbReference>
<dbReference type="Proteomes" id="UP001480595">
    <property type="component" value="Unassembled WGS sequence"/>
</dbReference>
<gene>
    <name evidence="2" type="ORF">PG994_001067</name>
</gene>
<keyword evidence="3" id="KW-1185">Reference proteome</keyword>